<dbReference type="AlphaFoldDB" id="A0A918RH67"/>
<keyword evidence="1" id="KW-0732">Signal</keyword>
<name>A0A918RH67_9GAMM</name>
<protein>
    <recommendedName>
        <fullName evidence="4">Gliding motility-associated protein GldM C-terminal domain-containing protein</fullName>
    </recommendedName>
</protein>
<comment type="caution">
    <text evidence="2">The sequence shown here is derived from an EMBL/GenBank/DDBJ whole genome shotgun (WGS) entry which is preliminary data.</text>
</comment>
<feature type="signal peptide" evidence="1">
    <location>
        <begin position="1"/>
        <end position="17"/>
    </location>
</feature>
<reference evidence="2" key="1">
    <citation type="journal article" date="2014" name="Int. J. Syst. Evol. Microbiol.">
        <title>Complete genome sequence of Corynebacterium casei LMG S-19264T (=DSM 44701T), isolated from a smear-ripened cheese.</title>
        <authorList>
            <consortium name="US DOE Joint Genome Institute (JGI-PGF)"/>
            <person name="Walter F."/>
            <person name="Albersmeier A."/>
            <person name="Kalinowski J."/>
            <person name="Ruckert C."/>
        </authorList>
    </citation>
    <scope>NUCLEOTIDE SEQUENCE</scope>
    <source>
        <strain evidence="2">KCTC 12711</strain>
    </source>
</reference>
<proteinExistence type="predicted"/>
<evidence type="ECO:0000313" key="3">
    <source>
        <dbReference type="Proteomes" id="UP000614811"/>
    </source>
</evidence>
<organism evidence="2 3">
    <name type="scientific">Arenicella chitinivorans</name>
    <dbReference type="NCBI Taxonomy" id="1329800"/>
    <lineage>
        <taxon>Bacteria</taxon>
        <taxon>Pseudomonadati</taxon>
        <taxon>Pseudomonadota</taxon>
        <taxon>Gammaproteobacteria</taxon>
        <taxon>Arenicellales</taxon>
        <taxon>Arenicellaceae</taxon>
        <taxon>Arenicella</taxon>
    </lineage>
</organism>
<gene>
    <name evidence="2" type="ORF">GCM10008090_00420</name>
</gene>
<keyword evidence="3" id="KW-1185">Reference proteome</keyword>
<sequence length="276" mass="30067">MRFILLLSLFFSAGVAAQSSLQTTFSGTLRLDHGVAERDLPITVEVRKHTIEFRETCIFLITGTRICFPVTLYPVEQVRRKAITLATGRNSAGFGVSGVGRFGIKYSLKMTCRGCSELVPEQYYTLNGNTLSAGDAALLDEDALPSRFNIKLITQTTVSGKIMLPEEKRATSERQFSVTAYALPAGNVRLGRRSGIKLPAGENSVDYRLAGLPSGSIDKTMQIVLQCTSCAGSSEQAHTPALRRGVSHSNIDFIFNFSDSGYMVPVLDLLLETPSE</sequence>
<evidence type="ECO:0000256" key="1">
    <source>
        <dbReference type="SAM" id="SignalP"/>
    </source>
</evidence>
<evidence type="ECO:0008006" key="4">
    <source>
        <dbReference type="Google" id="ProtNLM"/>
    </source>
</evidence>
<feature type="chain" id="PRO_5038047555" description="Gliding motility-associated protein GldM C-terminal domain-containing protein" evidence="1">
    <location>
        <begin position="18"/>
        <end position="276"/>
    </location>
</feature>
<dbReference type="RefSeq" id="WP_189397994.1">
    <property type="nucleotide sequence ID" value="NZ_BMXA01000001.1"/>
</dbReference>
<evidence type="ECO:0000313" key="2">
    <source>
        <dbReference type="EMBL" id="GGZ96140.1"/>
    </source>
</evidence>
<reference evidence="2" key="2">
    <citation type="submission" date="2020-09" db="EMBL/GenBank/DDBJ databases">
        <authorList>
            <person name="Sun Q."/>
            <person name="Kim S."/>
        </authorList>
    </citation>
    <scope>NUCLEOTIDE SEQUENCE</scope>
    <source>
        <strain evidence="2">KCTC 12711</strain>
    </source>
</reference>
<dbReference type="Proteomes" id="UP000614811">
    <property type="component" value="Unassembled WGS sequence"/>
</dbReference>
<accession>A0A918RH67</accession>
<dbReference type="EMBL" id="BMXA01000001">
    <property type="protein sequence ID" value="GGZ96140.1"/>
    <property type="molecule type" value="Genomic_DNA"/>
</dbReference>